<evidence type="ECO:0000313" key="7">
    <source>
        <dbReference type="Proteomes" id="UP000242715"/>
    </source>
</evidence>
<dbReference type="InterPro" id="IPR024240">
    <property type="entry name" value="NAGLU_N"/>
</dbReference>
<dbReference type="Pfam" id="PF12972">
    <property type="entry name" value="NAGLU_C"/>
    <property type="match status" value="1"/>
</dbReference>
<dbReference type="Gene3D" id="3.20.20.80">
    <property type="entry name" value="Glycosidases"/>
    <property type="match status" value="2"/>
</dbReference>
<dbReference type="InterPro" id="IPR024733">
    <property type="entry name" value="NAGLU_tim-barrel"/>
</dbReference>
<evidence type="ECO:0000256" key="1">
    <source>
        <dbReference type="ARBA" id="ARBA00022801"/>
    </source>
</evidence>
<dbReference type="Pfam" id="PF05089">
    <property type="entry name" value="NAGLU"/>
    <property type="match status" value="3"/>
</dbReference>
<dbReference type="GO" id="GO:0016787">
    <property type="term" value="F:hydrolase activity"/>
    <property type="evidence" value="ECO:0007669"/>
    <property type="project" value="UniProtKB-KW"/>
</dbReference>
<feature type="domain" description="Alpha-N-acetylglucosaminidase N-terminal" evidence="4">
    <location>
        <begin position="49"/>
        <end position="143"/>
    </location>
</feature>
<dbReference type="Proteomes" id="UP000242715">
    <property type="component" value="Unassembled WGS sequence"/>
</dbReference>
<dbReference type="Pfam" id="PF12971">
    <property type="entry name" value="NAGLU_N"/>
    <property type="match status" value="1"/>
</dbReference>
<evidence type="ECO:0000259" key="5">
    <source>
        <dbReference type="Pfam" id="PF12972"/>
    </source>
</evidence>
<dbReference type="PANTHER" id="PTHR12872:SF1">
    <property type="entry name" value="ALPHA-N-ACETYLGLUCOSAMINIDASE"/>
    <property type="match status" value="1"/>
</dbReference>
<dbReference type="PANTHER" id="PTHR12872">
    <property type="entry name" value="ALPHA-N-ACETYLGLUCOSAMINIDASE"/>
    <property type="match status" value="1"/>
</dbReference>
<proteinExistence type="predicted"/>
<dbReference type="Gene3D" id="1.20.120.670">
    <property type="entry name" value="N-acetyl-b-d-glucoasminidase"/>
    <property type="match status" value="1"/>
</dbReference>
<accession>A0A2Z6NST2</accession>
<feature type="signal peptide" evidence="2">
    <location>
        <begin position="1"/>
        <end position="23"/>
    </location>
</feature>
<evidence type="ECO:0000259" key="4">
    <source>
        <dbReference type="Pfam" id="PF12971"/>
    </source>
</evidence>
<reference evidence="7" key="1">
    <citation type="journal article" date="2017" name="Front. Plant Sci.">
        <title>Climate Clever Clovers: New Paradigm to Reduce the Environmental Footprint of Ruminants by Breeding Low Methanogenic Forages Utilizing Haplotype Variation.</title>
        <authorList>
            <person name="Kaur P."/>
            <person name="Appels R."/>
            <person name="Bayer P.E."/>
            <person name="Keeble-Gagnere G."/>
            <person name="Wang J."/>
            <person name="Hirakawa H."/>
            <person name="Shirasawa K."/>
            <person name="Vercoe P."/>
            <person name="Stefanova K."/>
            <person name="Durmic Z."/>
            <person name="Nichols P."/>
            <person name="Revell C."/>
            <person name="Isobe S.N."/>
            <person name="Edwards D."/>
            <person name="Erskine W."/>
        </authorList>
    </citation>
    <scope>NUCLEOTIDE SEQUENCE [LARGE SCALE GENOMIC DNA]</scope>
    <source>
        <strain evidence="7">cv. Daliak</strain>
    </source>
</reference>
<dbReference type="InterPro" id="IPR007781">
    <property type="entry name" value="NAGLU"/>
</dbReference>
<dbReference type="InterPro" id="IPR024732">
    <property type="entry name" value="NAGLU_C"/>
</dbReference>
<evidence type="ECO:0000313" key="6">
    <source>
        <dbReference type="EMBL" id="GAU38925.1"/>
    </source>
</evidence>
<evidence type="ECO:0008006" key="8">
    <source>
        <dbReference type="Google" id="ProtNLM"/>
    </source>
</evidence>
<feature type="domain" description="Alpha-N-acetylglucosaminidase tim-barrel" evidence="3">
    <location>
        <begin position="364"/>
        <end position="439"/>
    </location>
</feature>
<organism evidence="6 7">
    <name type="scientific">Trifolium subterraneum</name>
    <name type="common">Subterranean clover</name>
    <dbReference type="NCBI Taxonomy" id="3900"/>
    <lineage>
        <taxon>Eukaryota</taxon>
        <taxon>Viridiplantae</taxon>
        <taxon>Streptophyta</taxon>
        <taxon>Embryophyta</taxon>
        <taxon>Tracheophyta</taxon>
        <taxon>Spermatophyta</taxon>
        <taxon>Magnoliopsida</taxon>
        <taxon>eudicotyledons</taxon>
        <taxon>Gunneridae</taxon>
        <taxon>Pentapetalae</taxon>
        <taxon>rosids</taxon>
        <taxon>fabids</taxon>
        <taxon>Fabales</taxon>
        <taxon>Fabaceae</taxon>
        <taxon>Papilionoideae</taxon>
        <taxon>50 kb inversion clade</taxon>
        <taxon>NPAAA clade</taxon>
        <taxon>Hologalegina</taxon>
        <taxon>IRL clade</taxon>
        <taxon>Trifolieae</taxon>
        <taxon>Trifolium</taxon>
    </lineage>
</organism>
<protein>
    <recommendedName>
        <fullName evidence="8">Alpha-N-acetylglucosaminidase</fullName>
    </recommendedName>
</protein>
<sequence>MLNFKYQLLQLLFLLLTFSFPVALSNHKAIESLLHRLDSKRALPSVQEAAARGVLKRLLPTHLSSFQFNIVSKDVCGGDSCFMINNQNKSSQNGPEIIIRGTTGVEIVSGLHWYLKYWCGAHVSWDKTGGIQTTSIPKPGSLPLLKDEGVKIKRPVPWNYYQNVVTSSYSFVWWDWERWEKEVDWMALQGINLPLAFTGQEAIWQKVFKDFNISSEDLNGFFGGPAFLAWARMGNLHGWGGPLSQNWLDQQLVLQKQIISRMLELGMTPVLPSFSGNVPAALTKIFPSAKITRLGDWNTVDADPRWCCTYLLDPSDPLFVEIGEAFIRKQIKAAEATIHRESEDLGSLSIWDMPIWLRKADASIEVNHLKYGDVTDIYNCDTFNENSPPTSDPDYISTLGAAVYQGISKGDKDAVWLMQGWLFYSDSSFWKPPQMKEPLVRHRVLLLWFSYHQNRGAMNVLFLCDKGKGCSWALRKLVMMDGCPLGSDVGLVDLKIVGTEVYAAWPNLGGQSCMAPFNSALLQSVPSGKMIVLDLFADVKPIWKTSFQFYGTPYIWCMLHNFGGNIEMYGVLDSIASGPVEARVSANSTMVGVGMCMEGIEHNPIVYELMSEMAFREEKVKINDWLKSYSHRRYGKAIHQVDAAWEILYHTIYNCTDGIADHNHDYIVMLPDWDPSTNVESGMSNHQKKIYFLPPGNRRYLFQQTPAGLPQAHLWYPPEDVIKALQLFLAGGKNLTGSLTYRYDLVDLTRQVLSKLANQVYIKAVTSFQEKNIDDLNLNSHKFLQLIKDIDLLLASDDNFLLGTWLESAKKLAVNPSELKQYEWNARTQVTMWFDTNETTQSKLHDYANKFWSGILENYYLPRATTYFSHLSESLRQNKKFKLIEWRKQWIPMSNKWQEGNELYPVITRPWGINSETRVGPYNLKGQSLISSRDINKHNKLCRMFNTGCCVLVIYLSD</sequence>
<feature type="domain" description="Alpha-N-acetylglucosaminidase tim-barrel" evidence="3">
    <location>
        <begin position="518"/>
        <end position="616"/>
    </location>
</feature>
<keyword evidence="2" id="KW-0732">Signal</keyword>
<dbReference type="AlphaFoldDB" id="A0A2Z6NST2"/>
<dbReference type="Gene3D" id="3.30.379.10">
    <property type="entry name" value="Chitobiase/beta-hexosaminidase domain 2-like"/>
    <property type="match status" value="1"/>
</dbReference>
<feature type="domain" description="Alpha-N-acetylglucosaminidase tim-barrel" evidence="3">
    <location>
        <begin position="160"/>
        <end position="333"/>
    </location>
</feature>
<keyword evidence="1" id="KW-0378">Hydrolase</keyword>
<dbReference type="OrthoDB" id="64736at2759"/>
<name>A0A2Z6NST2_TRISU</name>
<dbReference type="InterPro" id="IPR029018">
    <property type="entry name" value="Hex-like_dom2"/>
</dbReference>
<evidence type="ECO:0000256" key="2">
    <source>
        <dbReference type="SAM" id="SignalP"/>
    </source>
</evidence>
<feature type="domain" description="Alpha-N-acetylglucosaminidase C-terminal" evidence="5">
    <location>
        <begin position="625"/>
        <end position="907"/>
    </location>
</feature>
<keyword evidence="7" id="KW-1185">Reference proteome</keyword>
<gene>
    <name evidence="6" type="ORF">TSUD_119920</name>
</gene>
<evidence type="ECO:0000259" key="3">
    <source>
        <dbReference type="Pfam" id="PF05089"/>
    </source>
</evidence>
<feature type="chain" id="PRO_5016317768" description="Alpha-N-acetylglucosaminidase" evidence="2">
    <location>
        <begin position="24"/>
        <end position="958"/>
    </location>
</feature>
<dbReference type="EMBL" id="DF973736">
    <property type="protein sequence ID" value="GAU38925.1"/>
    <property type="molecule type" value="Genomic_DNA"/>
</dbReference>